<accession>A0A1V3XBS0</accession>
<organism evidence="1 2">
    <name type="scientific">Mycobacterium kansasii</name>
    <dbReference type="NCBI Taxonomy" id="1768"/>
    <lineage>
        <taxon>Bacteria</taxon>
        <taxon>Bacillati</taxon>
        <taxon>Actinomycetota</taxon>
        <taxon>Actinomycetes</taxon>
        <taxon>Mycobacteriales</taxon>
        <taxon>Mycobacteriaceae</taxon>
        <taxon>Mycobacterium</taxon>
    </lineage>
</organism>
<sequence>MHATRDAAGQVLQSFQQVGFGFDVWAASTSFSASAIASVSGPEKGLANTTSTLERVPILSQWRTFALALTTRRPSQAYPLERGH</sequence>
<gene>
    <name evidence="1" type="ORF">BZL30_3074</name>
</gene>
<evidence type="ECO:0000313" key="1">
    <source>
        <dbReference type="EMBL" id="OOK76548.1"/>
    </source>
</evidence>
<name>A0A1V3XBS0_MYCKA</name>
<comment type="caution">
    <text evidence="1">The sequence shown here is derived from an EMBL/GenBank/DDBJ whole genome shotgun (WGS) entry which is preliminary data.</text>
</comment>
<proteinExistence type="predicted"/>
<dbReference type="AlphaFoldDB" id="A0A1V3XBS0"/>
<protein>
    <submittedName>
        <fullName evidence="1">Uncharacterized protein</fullName>
    </submittedName>
</protein>
<dbReference type="EMBL" id="MVBM01000003">
    <property type="protein sequence ID" value="OOK76548.1"/>
    <property type="molecule type" value="Genomic_DNA"/>
</dbReference>
<evidence type="ECO:0000313" key="2">
    <source>
        <dbReference type="Proteomes" id="UP000189229"/>
    </source>
</evidence>
<dbReference type="Proteomes" id="UP000189229">
    <property type="component" value="Unassembled WGS sequence"/>
</dbReference>
<reference evidence="1 2" key="1">
    <citation type="submission" date="2017-02" db="EMBL/GenBank/DDBJ databases">
        <title>Complete genome sequences of Mycobacterium kansasii strains isolated from rhesus macaques.</title>
        <authorList>
            <person name="Panda A."/>
            <person name="Nagaraj S."/>
            <person name="Zhao X."/>
            <person name="Tettelin H."/>
            <person name="Detolla L.J."/>
        </authorList>
    </citation>
    <scope>NUCLEOTIDE SEQUENCE [LARGE SCALE GENOMIC DNA]</scope>
    <source>
        <strain evidence="1 2">11-3813</strain>
    </source>
</reference>